<evidence type="ECO:0000313" key="2">
    <source>
        <dbReference type="Proteomes" id="UP000651085"/>
    </source>
</evidence>
<name>A0A926F476_9BACT</name>
<dbReference type="AlphaFoldDB" id="A0A926F476"/>
<dbReference type="RefSeq" id="WP_262435464.1">
    <property type="nucleotide sequence ID" value="NZ_JACRTF010000001.1"/>
</dbReference>
<accession>A0A926F476</accession>
<reference evidence="1" key="1">
    <citation type="submission" date="2020-08" db="EMBL/GenBank/DDBJ databases">
        <title>Genome public.</title>
        <authorList>
            <person name="Liu C."/>
            <person name="Sun Q."/>
        </authorList>
    </citation>
    <scope>NUCLEOTIDE SEQUENCE</scope>
    <source>
        <strain evidence="1">N12</strain>
    </source>
</reference>
<dbReference type="EMBL" id="JACRTF010000001">
    <property type="protein sequence ID" value="MBC8594371.1"/>
    <property type="molecule type" value="Genomic_DNA"/>
</dbReference>
<keyword evidence="2" id="KW-1185">Reference proteome</keyword>
<organism evidence="1 2">
    <name type="scientific">Jilunia laotingensis</name>
    <dbReference type="NCBI Taxonomy" id="2763675"/>
    <lineage>
        <taxon>Bacteria</taxon>
        <taxon>Pseudomonadati</taxon>
        <taxon>Bacteroidota</taxon>
        <taxon>Bacteroidia</taxon>
        <taxon>Bacteroidales</taxon>
        <taxon>Bacteroidaceae</taxon>
        <taxon>Jilunia</taxon>
    </lineage>
</organism>
<evidence type="ECO:0000313" key="1">
    <source>
        <dbReference type="EMBL" id="MBC8594371.1"/>
    </source>
</evidence>
<sequence>MKNLFILTTVFTVFLLQSCREDEIRQSPKVVFTIDYSFSSGCMTRNTVNDEIYNKFFEDHIKTREITPKHYYITFTNEETKQMTKVSGIWNDKSLIRLTEGNYIVDGESVNKSQLHYVMDSLVLSFNDNIEINKSTENINIKAGYNCSLIFFNAKDIKKVRYYAQNIYTTIDDYLQSIDGYFYGFVTKLPSYETSYIEITRKNDKVILIHTAGLGLENGKYYFFNDMTGGFDLEPMTPGN</sequence>
<gene>
    <name evidence="1" type="ORF">H8744_14215</name>
</gene>
<comment type="caution">
    <text evidence="1">The sequence shown here is derived from an EMBL/GenBank/DDBJ whole genome shotgun (WGS) entry which is preliminary data.</text>
</comment>
<proteinExistence type="predicted"/>
<dbReference type="Proteomes" id="UP000651085">
    <property type="component" value="Unassembled WGS sequence"/>
</dbReference>
<dbReference type="PROSITE" id="PS51257">
    <property type="entry name" value="PROKAR_LIPOPROTEIN"/>
    <property type="match status" value="1"/>
</dbReference>
<protein>
    <submittedName>
        <fullName evidence="1">Uncharacterized protein</fullName>
    </submittedName>
</protein>